<protein>
    <recommendedName>
        <fullName evidence="1">Methyltransferase domain-containing protein</fullName>
    </recommendedName>
</protein>
<accession>A0A368FBM6</accession>
<comment type="caution">
    <text evidence="2">The sequence shown here is derived from an EMBL/GenBank/DDBJ whole genome shotgun (WGS) entry which is preliminary data.</text>
</comment>
<sequence length="169" mass="19049">MRGSNLFIPASAFDTIIDIGAGMGHLARILSASIPECNVIAVEQNEELIERSILLNDRLQQIKNGFRLPEHYCESVQSGFSGSVLRSLNEGEIERDEESRCIIKSVDIEWQRFLVVHCLRLLFAPIVEQIIIKDRVQYLEECGHSVAVVPLFDPRISPRNFAIIAMKDG</sequence>
<evidence type="ECO:0000313" key="2">
    <source>
        <dbReference type="EMBL" id="RCN29523.1"/>
    </source>
</evidence>
<dbReference type="PANTHER" id="PTHR12496">
    <property type="entry name" value="CGI-41 METHYLTRANSFERASE"/>
    <property type="match status" value="1"/>
</dbReference>
<dbReference type="InterPro" id="IPR052220">
    <property type="entry name" value="METTL25"/>
</dbReference>
<evidence type="ECO:0000259" key="1">
    <source>
        <dbReference type="Pfam" id="PF13679"/>
    </source>
</evidence>
<evidence type="ECO:0000313" key="3">
    <source>
        <dbReference type="Proteomes" id="UP000252519"/>
    </source>
</evidence>
<dbReference type="SUPFAM" id="SSF53335">
    <property type="entry name" value="S-adenosyl-L-methionine-dependent methyltransferases"/>
    <property type="match status" value="1"/>
</dbReference>
<dbReference type="EMBL" id="JOJR01001904">
    <property type="protein sequence ID" value="RCN29523.1"/>
    <property type="molecule type" value="Genomic_DNA"/>
</dbReference>
<dbReference type="PANTHER" id="PTHR12496:SF2">
    <property type="entry name" value="METHYLTRANSFERASE-LIKE PROTEIN 25B"/>
    <property type="match status" value="1"/>
</dbReference>
<dbReference type="CDD" id="cd02440">
    <property type="entry name" value="AdoMet_MTases"/>
    <property type="match status" value="1"/>
</dbReference>
<dbReference type="Gene3D" id="3.40.50.150">
    <property type="entry name" value="Vaccinia Virus protein VP39"/>
    <property type="match status" value="1"/>
</dbReference>
<reference evidence="2 3" key="1">
    <citation type="submission" date="2014-10" db="EMBL/GenBank/DDBJ databases">
        <title>Draft genome of the hookworm Ancylostoma caninum.</title>
        <authorList>
            <person name="Mitreva M."/>
        </authorList>
    </citation>
    <scope>NUCLEOTIDE SEQUENCE [LARGE SCALE GENOMIC DNA]</scope>
    <source>
        <strain evidence="2 3">Baltimore</strain>
    </source>
</reference>
<gene>
    <name evidence="2" type="ORF">ANCCAN_24715</name>
</gene>
<dbReference type="Pfam" id="PF13679">
    <property type="entry name" value="Methyltransf_32"/>
    <property type="match status" value="1"/>
</dbReference>
<feature type="domain" description="Methyltransferase" evidence="1">
    <location>
        <begin position="14"/>
        <end position="65"/>
    </location>
</feature>
<dbReference type="OrthoDB" id="5875367at2759"/>
<dbReference type="InterPro" id="IPR025714">
    <property type="entry name" value="Methyltranfer_dom"/>
</dbReference>
<dbReference type="AlphaFoldDB" id="A0A368FBM6"/>
<dbReference type="STRING" id="29170.A0A368FBM6"/>
<organism evidence="2 3">
    <name type="scientific">Ancylostoma caninum</name>
    <name type="common">Dog hookworm</name>
    <dbReference type="NCBI Taxonomy" id="29170"/>
    <lineage>
        <taxon>Eukaryota</taxon>
        <taxon>Metazoa</taxon>
        <taxon>Ecdysozoa</taxon>
        <taxon>Nematoda</taxon>
        <taxon>Chromadorea</taxon>
        <taxon>Rhabditida</taxon>
        <taxon>Rhabditina</taxon>
        <taxon>Rhabditomorpha</taxon>
        <taxon>Strongyloidea</taxon>
        <taxon>Ancylostomatidae</taxon>
        <taxon>Ancylostomatinae</taxon>
        <taxon>Ancylostoma</taxon>
    </lineage>
</organism>
<keyword evidence="3" id="KW-1185">Reference proteome</keyword>
<name>A0A368FBM6_ANCCA</name>
<dbReference type="InterPro" id="IPR029063">
    <property type="entry name" value="SAM-dependent_MTases_sf"/>
</dbReference>
<proteinExistence type="predicted"/>
<dbReference type="Proteomes" id="UP000252519">
    <property type="component" value="Unassembled WGS sequence"/>
</dbReference>